<evidence type="ECO:0000256" key="4">
    <source>
        <dbReference type="ARBA" id="ARBA00041448"/>
    </source>
</evidence>
<dbReference type="GO" id="GO:0000226">
    <property type="term" value="P:microtubule cytoskeleton organization"/>
    <property type="evidence" value="ECO:0007669"/>
    <property type="project" value="TreeGrafter"/>
</dbReference>
<gene>
    <name evidence="6" type="ORF">MNEG_8982</name>
</gene>
<protein>
    <recommendedName>
        <fullName evidence="4">Tubulin--tyrosine ligase-like protein 5</fullName>
    </recommendedName>
</protein>
<evidence type="ECO:0000313" key="6">
    <source>
        <dbReference type="EMBL" id="KIY98981.1"/>
    </source>
</evidence>
<dbReference type="SUPFAM" id="SSF56059">
    <property type="entry name" value="Glutathione synthetase ATP-binding domain-like"/>
    <property type="match status" value="1"/>
</dbReference>
<dbReference type="Gene3D" id="3.30.470.20">
    <property type="entry name" value="ATP-grasp fold, B domain"/>
    <property type="match status" value="1"/>
</dbReference>
<keyword evidence="3" id="KW-0067">ATP-binding</keyword>
<evidence type="ECO:0000256" key="1">
    <source>
        <dbReference type="ARBA" id="ARBA00022598"/>
    </source>
</evidence>
<dbReference type="Proteomes" id="UP000054498">
    <property type="component" value="Unassembled WGS sequence"/>
</dbReference>
<keyword evidence="1" id="KW-0436">Ligase</keyword>
<dbReference type="PANTHER" id="PTHR12241:SF145">
    <property type="entry name" value="TUBULIN POLYGLUTAMYLASE TTLL5"/>
    <property type="match status" value="1"/>
</dbReference>
<keyword evidence="7" id="KW-1185">Reference proteome</keyword>
<evidence type="ECO:0000256" key="5">
    <source>
        <dbReference type="ARBA" id="ARBA00049274"/>
    </source>
</evidence>
<organism evidence="6 7">
    <name type="scientific">Monoraphidium neglectum</name>
    <dbReference type="NCBI Taxonomy" id="145388"/>
    <lineage>
        <taxon>Eukaryota</taxon>
        <taxon>Viridiplantae</taxon>
        <taxon>Chlorophyta</taxon>
        <taxon>core chlorophytes</taxon>
        <taxon>Chlorophyceae</taxon>
        <taxon>CS clade</taxon>
        <taxon>Sphaeropleales</taxon>
        <taxon>Selenastraceae</taxon>
        <taxon>Monoraphidium</taxon>
    </lineage>
</organism>
<dbReference type="GO" id="GO:0036064">
    <property type="term" value="C:ciliary basal body"/>
    <property type="evidence" value="ECO:0007669"/>
    <property type="project" value="TreeGrafter"/>
</dbReference>
<dbReference type="RefSeq" id="XP_013898001.1">
    <property type="nucleotide sequence ID" value="XM_014042547.1"/>
</dbReference>
<dbReference type="AlphaFoldDB" id="A0A0D2MDZ5"/>
<dbReference type="GeneID" id="25741857"/>
<dbReference type="Pfam" id="PF03133">
    <property type="entry name" value="TTL"/>
    <property type="match status" value="2"/>
</dbReference>
<dbReference type="GO" id="GO:0005524">
    <property type="term" value="F:ATP binding"/>
    <property type="evidence" value="ECO:0007669"/>
    <property type="project" value="UniProtKB-KW"/>
</dbReference>
<comment type="catalytic activity">
    <reaction evidence="5">
        <text>L-glutamyl-[protein] + L-glutamate + ATP = gamma-L-glutamyl-L-glutamyl-[protein] + ADP + phosphate + H(+)</text>
        <dbReference type="Rhea" id="RHEA:60144"/>
        <dbReference type="Rhea" id="RHEA-COMP:10208"/>
        <dbReference type="Rhea" id="RHEA-COMP:15517"/>
        <dbReference type="ChEBI" id="CHEBI:15378"/>
        <dbReference type="ChEBI" id="CHEBI:29973"/>
        <dbReference type="ChEBI" id="CHEBI:29985"/>
        <dbReference type="ChEBI" id="CHEBI:30616"/>
        <dbReference type="ChEBI" id="CHEBI:43474"/>
        <dbReference type="ChEBI" id="CHEBI:143622"/>
        <dbReference type="ChEBI" id="CHEBI:456216"/>
    </reaction>
    <physiologicalReaction direction="left-to-right" evidence="5">
        <dbReference type="Rhea" id="RHEA:60145"/>
    </physiologicalReaction>
</comment>
<name>A0A0D2MDZ5_9CHLO</name>
<dbReference type="EMBL" id="KK101994">
    <property type="protein sequence ID" value="KIY98981.1"/>
    <property type="molecule type" value="Genomic_DNA"/>
</dbReference>
<dbReference type="GO" id="GO:0070740">
    <property type="term" value="F:tubulin-glutamic acid ligase activity"/>
    <property type="evidence" value="ECO:0007669"/>
    <property type="project" value="TreeGrafter"/>
</dbReference>
<dbReference type="PANTHER" id="PTHR12241">
    <property type="entry name" value="TUBULIN POLYGLUTAMYLASE"/>
    <property type="match status" value="1"/>
</dbReference>
<dbReference type="GO" id="GO:0015631">
    <property type="term" value="F:tubulin binding"/>
    <property type="evidence" value="ECO:0007669"/>
    <property type="project" value="TreeGrafter"/>
</dbReference>
<sequence length="436" mass="48333">MSCIIAAAALAAVVPRGLPDPARFRYWVDYQALSSLESAALAERALQALGGVRTGGPPKLDPISAQKQKIRDYGYMHMGAWDLLLSITAKAMLAAEVLRPGQLVSIVPGCLAISRKTSLVRSLLNAYGPEVAFSLVPVTFKLPEELDDWAEWVRQHPDQDPGLWMLKNNKQRGTGLRLVPTAEAFRACFETCTRPGLEGMRLYRWYLAQRYVTDPLLINGRKFGLRLWALVPGARPLRAYLHANGLALFSSELYRPEDAGKPSAGGVAAGHITNYAQNENGEVWDLPRLAAHVGLGKWRGLWRKSTFQYFGLDFLVDASLHPWLMEANATPSMKVAHEDPATQQVIHDAKWPVVRDMFTLLQVGPQRFNQEATGHEATIPEVEAELQLRGGFFPLMHLFPREEDTPGLSIPWTPADARLREWMASSSTYQTAIAGG</sequence>
<dbReference type="KEGG" id="mng:MNEG_8982"/>
<accession>A0A0D2MDZ5</accession>
<proteinExistence type="predicted"/>
<dbReference type="InterPro" id="IPR004344">
    <property type="entry name" value="TTL/TTLL_fam"/>
</dbReference>
<dbReference type="OrthoDB" id="202825at2759"/>
<keyword evidence="2" id="KW-0547">Nucleotide-binding</keyword>
<evidence type="ECO:0000313" key="7">
    <source>
        <dbReference type="Proteomes" id="UP000054498"/>
    </source>
</evidence>
<dbReference type="STRING" id="145388.A0A0D2MDZ5"/>
<evidence type="ECO:0000256" key="3">
    <source>
        <dbReference type="ARBA" id="ARBA00022840"/>
    </source>
</evidence>
<evidence type="ECO:0000256" key="2">
    <source>
        <dbReference type="ARBA" id="ARBA00022741"/>
    </source>
</evidence>
<reference evidence="6 7" key="1">
    <citation type="journal article" date="2013" name="BMC Genomics">
        <title>Reconstruction of the lipid metabolism for the microalga Monoraphidium neglectum from its genome sequence reveals characteristics suitable for biofuel production.</title>
        <authorList>
            <person name="Bogen C."/>
            <person name="Al-Dilaimi A."/>
            <person name="Albersmeier A."/>
            <person name="Wichmann J."/>
            <person name="Grundmann M."/>
            <person name="Rupp O."/>
            <person name="Lauersen K.J."/>
            <person name="Blifernez-Klassen O."/>
            <person name="Kalinowski J."/>
            <person name="Goesmann A."/>
            <person name="Mussgnug J.H."/>
            <person name="Kruse O."/>
        </authorList>
    </citation>
    <scope>NUCLEOTIDE SEQUENCE [LARGE SCALE GENOMIC DNA]</scope>
    <source>
        <strain evidence="6 7">SAG 48.87</strain>
    </source>
</reference>